<protein>
    <recommendedName>
        <fullName evidence="5">WD40 repeat domain-containing protein</fullName>
    </recommendedName>
</protein>
<gene>
    <name evidence="3" type="ORF">HY220_01455</name>
</gene>
<reference evidence="3" key="1">
    <citation type="submission" date="2020-07" db="EMBL/GenBank/DDBJ databases">
        <title>Huge and variable diversity of episymbiotic CPR bacteria and DPANN archaea in groundwater ecosystems.</title>
        <authorList>
            <person name="He C.Y."/>
            <person name="Keren R."/>
            <person name="Whittaker M."/>
            <person name="Farag I.F."/>
            <person name="Doudna J."/>
            <person name="Cate J.H.D."/>
            <person name="Banfield J.F."/>
        </authorList>
    </citation>
    <scope>NUCLEOTIDE SEQUENCE</scope>
    <source>
        <strain evidence="3">NC_groundwater_972_Pr1_S-0.2um_49_27</strain>
    </source>
</reference>
<feature type="transmembrane region" description="Helical" evidence="2">
    <location>
        <begin position="7"/>
        <end position="25"/>
    </location>
</feature>
<evidence type="ECO:0000313" key="4">
    <source>
        <dbReference type="Proteomes" id="UP000808388"/>
    </source>
</evidence>
<dbReference type="EMBL" id="JACQCQ010000006">
    <property type="protein sequence ID" value="MBI3627404.1"/>
    <property type="molecule type" value="Genomic_DNA"/>
</dbReference>
<dbReference type="SUPFAM" id="SSF82171">
    <property type="entry name" value="DPP6 N-terminal domain-like"/>
    <property type="match status" value="1"/>
</dbReference>
<evidence type="ECO:0000256" key="2">
    <source>
        <dbReference type="SAM" id="Phobius"/>
    </source>
</evidence>
<proteinExistence type="predicted"/>
<feature type="region of interest" description="Disordered" evidence="1">
    <location>
        <begin position="45"/>
        <end position="72"/>
    </location>
</feature>
<evidence type="ECO:0000256" key="1">
    <source>
        <dbReference type="SAM" id="MobiDB-lite"/>
    </source>
</evidence>
<name>A0A9D6LMU9_9BACT</name>
<dbReference type="Proteomes" id="UP000808388">
    <property type="component" value="Unassembled WGS sequence"/>
</dbReference>
<accession>A0A9D6LMU9</accession>
<dbReference type="InterPro" id="IPR011042">
    <property type="entry name" value="6-blade_b-propeller_TolB-like"/>
</dbReference>
<keyword evidence="2" id="KW-0472">Membrane</keyword>
<keyword evidence="2" id="KW-0812">Transmembrane</keyword>
<dbReference type="Gene3D" id="2.120.10.30">
    <property type="entry name" value="TolB, C-terminal domain"/>
    <property type="match status" value="1"/>
</dbReference>
<dbReference type="AlphaFoldDB" id="A0A9D6LMU9"/>
<evidence type="ECO:0008006" key="5">
    <source>
        <dbReference type="Google" id="ProtNLM"/>
    </source>
</evidence>
<keyword evidence="2" id="KW-1133">Transmembrane helix</keyword>
<comment type="caution">
    <text evidence="3">The sequence shown here is derived from an EMBL/GenBank/DDBJ whole genome shotgun (WGS) entry which is preliminary data.</text>
</comment>
<organism evidence="3 4">
    <name type="scientific">Candidatus Sungiibacteriota bacterium</name>
    <dbReference type="NCBI Taxonomy" id="2750080"/>
    <lineage>
        <taxon>Bacteria</taxon>
        <taxon>Candidatus Sungiibacteriota</taxon>
    </lineage>
</organism>
<sequence>MTRVTKISVGIVAIILFILIGWFIYSRITSPNSVSTTITKFLSFPGGGGSSSSSSGATTGNKTGTADQNQPVNASVTQITKEPVIGATLAGDGKSLLFYQKIGGNLMRADLDGGHETAISNLTVVGITNVMWAADKAYSTVGYSDARGTKYFNQTTAASSTSFLPPGVTSAAWSPKSSMIAYTEMIGSTLRVATTDAKGKSQKTIYQTSIPDFHVSWIDPNSLILTTTPTYAVSGLAYVIPIGGSAKNFLSRPGLSLLPAGAKNLLLYSSTDAAGNLQDLRLVNQKTSAILDVSGIRTLAEKCAWNQVGSSTYCAVPLGADTINSDGSIRLPDDWYQGKVNFHDALVKIEASTGNASLLMTDSQFDMTHLFLTPDEKYLYFINKKDSTLWRVNIGPATNAGVK</sequence>
<evidence type="ECO:0000313" key="3">
    <source>
        <dbReference type="EMBL" id="MBI3627404.1"/>
    </source>
</evidence>
<feature type="compositionally biased region" description="Polar residues" evidence="1">
    <location>
        <begin position="57"/>
        <end position="72"/>
    </location>
</feature>